<dbReference type="SUPFAM" id="SSF161098">
    <property type="entry name" value="MetI-like"/>
    <property type="match status" value="1"/>
</dbReference>
<comment type="caution">
    <text evidence="9">The sequence shown here is derived from an EMBL/GenBank/DDBJ whole genome shotgun (WGS) entry which is preliminary data.</text>
</comment>
<keyword evidence="4 7" id="KW-0812">Transmembrane</keyword>
<organism evidence="9">
    <name type="scientific">Dictyoglomus thermophilum</name>
    <dbReference type="NCBI Taxonomy" id="14"/>
    <lineage>
        <taxon>Bacteria</taxon>
        <taxon>Pseudomonadati</taxon>
        <taxon>Dictyoglomota</taxon>
        <taxon>Dictyoglomia</taxon>
        <taxon>Dictyoglomales</taxon>
        <taxon>Dictyoglomaceae</taxon>
        <taxon>Dictyoglomus</taxon>
    </lineage>
</organism>
<dbReference type="PROSITE" id="PS50928">
    <property type="entry name" value="ABC_TM1"/>
    <property type="match status" value="1"/>
</dbReference>
<evidence type="ECO:0000256" key="7">
    <source>
        <dbReference type="RuleBase" id="RU363032"/>
    </source>
</evidence>
<feature type="transmembrane region" description="Helical" evidence="7">
    <location>
        <begin position="275"/>
        <end position="295"/>
    </location>
</feature>
<protein>
    <submittedName>
        <fullName evidence="9">Sugar ABC transporter permease</fullName>
    </submittedName>
</protein>
<evidence type="ECO:0000256" key="1">
    <source>
        <dbReference type="ARBA" id="ARBA00004651"/>
    </source>
</evidence>
<feature type="transmembrane region" description="Helical" evidence="7">
    <location>
        <begin position="164"/>
        <end position="186"/>
    </location>
</feature>
<evidence type="ECO:0000256" key="2">
    <source>
        <dbReference type="ARBA" id="ARBA00022448"/>
    </source>
</evidence>
<dbReference type="GO" id="GO:0005886">
    <property type="term" value="C:plasma membrane"/>
    <property type="evidence" value="ECO:0007669"/>
    <property type="project" value="UniProtKB-SubCell"/>
</dbReference>
<dbReference type="EMBL" id="DTDV01000023">
    <property type="protein sequence ID" value="HGK24561.1"/>
    <property type="molecule type" value="Genomic_DNA"/>
</dbReference>
<keyword evidence="3" id="KW-1003">Cell membrane</keyword>
<evidence type="ECO:0000256" key="3">
    <source>
        <dbReference type="ARBA" id="ARBA00022475"/>
    </source>
</evidence>
<keyword evidence="5 7" id="KW-1133">Transmembrane helix</keyword>
<proteinExistence type="inferred from homology"/>
<dbReference type="RefSeq" id="WP_149122311.1">
    <property type="nucleotide sequence ID" value="NZ_VTFL01000001.1"/>
</dbReference>
<dbReference type="Pfam" id="PF00528">
    <property type="entry name" value="BPD_transp_1"/>
    <property type="match status" value="1"/>
</dbReference>
<gene>
    <name evidence="9" type="ORF">ENU78_09100</name>
</gene>
<reference evidence="9" key="1">
    <citation type="journal article" date="2020" name="mSystems">
        <title>Genome- and Community-Level Interaction Insights into Carbon Utilization and Element Cycling Functions of Hydrothermarchaeota in Hydrothermal Sediment.</title>
        <authorList>
            <person name="Zhou Z."/>
            <person name="Liu Y."/>
            <person name="Xu W."/>
            <person name="Pan J."/>
            <person name="Luo Z.H."/>
            <person name="Li M."/>
        </authorList>
    </citation>
    <scope>NUCLEOTIDE SEQUENCE [LARGE SCALE GENOMIC DNA]</scope>
    <source>
        <strain evidence="9">SpSt-70</strain>
    </source>
</reference>
<evidence type="ECO:0000256" key="5">
    <source>
        <dbReference type="ARBA" id="ARBA00022989"/>
    </source>
</evidence>
<feature type="transmembrane region" description="Helical" evidence="7">
    <location>
        <begin position="114"/>
        <end position="134"/>
    </location>
</feature>
<evidence type="ECO:0000259" key="8">
    <source>
        <dbReference type="PROSITE" id="PS50928"/>
    </source>
</evidence>
<dbReference type="InterPro" id="IPR000515">
    <property type="entry name" value="MetI-like"/>
</dbReference>
<dbReference type="Gene3D" id="1.10.3720.10">
    <property type="entry name" value="MetI-like"/>
    <property type="match status" value="1"/>
</dbReference>
<dbReference type="PANTHER" id="PTHR30193:SF37">
    <property type="entry name" value="INNER MEMBRANE ABC TRANSPORTER PERMEASE PROTEIN YCJO"/>
    <property type="match status" value="1"/>
</dbReference>
<feature type="domain" description="ABC transmembrane type-1" evidence="8">
    <location>
        <begin position="77"/>
        <end position="291"/>
    </location>
</feature>
<feature type="transmembrane region" description="Helical" evidence="7">
    <location>
        <begin position="12"/>
        <end position="34"/>
    </location>
</feature>
<dbReference type="GO" id="GO:0055085">
    <property type="term" value="P:transmembrane transport"/>
    <property type="evidence" value="ECO:0007669"/>
    <property type="project" value="InterPro"/>
</dbReference>
<keyword evidence="2 7" id="KW-0813">Transport</keyword>
<evidence type="ECO:0000256" key="6">
    <source>
        <dbReference type="ARBA" id="ARBA00023136"/>
    </source>
</evidence>
<sequence length="299" mass="34415">MKKRLLGDEGILTPYLYLLPHAIFFSIFAFYPVFKGFWISLHKWDVLSGERTFVGLKNYIDLFLVRNVPAQYYWEALWNTIQFVFYSVPFLVGIALILALLVNSVSKGKGFFRTVFFLPTAMTVSVVAVIWRWIFNYESGLLNYILYSLFKIKNIPWLTQQPGAWISIVVTTIWWTVGWNMIYFIIGLQNIPEELYEAAKIDGANWWQSFRYVTLPSLKPIALFVSITTIIASFNLFGQPQLMTGGGPGRSTVTVMLHIYNEGFGTNLRMGSASAMAYLTALIMMIITFLQVRFFTRNE</sequence>
<comment type="similarity">
    <text evidence="7">Belongs to the binding-protein-dependent transport system permease family.</text>
</comment>
<feature type="transmembrane region" description="Helical" evidence="7">
    <location>
        <begin position="221"/>
        <end position="238"/>
    </location>
</feature>
<accession>A0A7V4DZL9</accession>
<evidence type="ECO:0000313" key="9">
    <source>
        <dbReference type="EMBL" id="HGK24561.1"/>
    </source>
</evidence>
<dbReference type="PANTHER" id="PTHR30193">
    <property type="entry name" value="ABC TRANSPORTER PERMEASE PROTEIN"/>
    <property type="match status" value="1"/>
</dbReference>
<feature type="transmembrane region" description="Helical" evidence="7">
    <location>
        <begin position="83"/>
        <end position="102"/>
    </location>
</feature>
<name>A0A7V4DZL9_DICTH</name>
<dbReference type="InterPro" id="IPR035906">
    <property type="entry name" value="MetI-like_sf"/>
</dbReference>
<comment type="subcellular location">
    <subcellularLocation>
        <location evidence="1 7">Cell membrane</location>
        <topology evidence="1 7">Multi-pass membrane protein</topology>
    </subcellularLocation>
</comment>
<evidence type="ECO:0000256" key="4">
    <source>
        <dbReference type="ARBA" id="ARBA00022692"/>
    </source>
</evidence>
<dbReference type="AlphaFoldDB" id="A0A7V4DZL9"/>
<dbReference type="InterPro" id="IPR051393">
    <property type="entry name" value="ABC_transporter_permease"/>
</dbReference>
<dbReference type="CDD" id="cd06261">
    <property type="entry name" value="TM_PBP2"/>
    <property type="match status" value="1"/>
</dbReference>
<keyword evidence="6 7" id="KW-0472">Membrane</keyword>